<keyword evidence="10" id="KW-0963">Cytoplasm</keyword>
<organism evidence="11 12">
    <name type="scientific">Sphingobacterium athyrii</name>
    <dbReference type="NCBI Taxonomy" id="2152717"/>
    <lineage>
        <taxon>Bacteria</taxon>
        <taxon>Pseudomonadati</taxon>
        <taxon>Bacteroidota</taxon>
        <taxon>Sphingobacteriia</taxon>
        <taxon>Sphingobacteriales</taxon>
        <taxon>Sphingobacteriaceae</taxon>
        <taxon>Sphingobacterium</taxon>
    </lineage>
</organism>
<dbReference type="SUPFAM" id="SSF53795">
    <property type="entry name" value="PEP carboxykinase-like"/>
    <property type="match status" value="1"/>
</dbReference>
<keyword evidence="7 10" id="KW-0067">ATP-binding</keyword>
<keyword evidence="11" id="KW-0808">Transferase</keyword>
<keyword evidence="10" id="KW-0479">Metal-binding</keyword>
<keyword evidence="11" id="KW-0418">Kinase</keyword>
<dbReference type="InterPro" id="IPR001272">
    <property type="entry name" value="PEP_carboxykinase_ATP"/>
</dbReference>
<keyword evidence="11" id="KW-0670">Pyruvate</keyword>
<keyword evidence="4 10" id="KW-0312">Gluconeogenesis</keyword>
<dbReference type="NCBIfam" id="TIGR00224">
    <property type="entry name" value="pckA"/>
    <property type="match status" value="1"/>
</dbReference>
<protein>
    <recommendedName>
        <fullName evidence="3 10">Phosphoenolpyruvate carboxykinase (ATP)</fullName>
        <shortName evidence="10">PCK</shortName>
        <shortName evidence="10">PEP carboxykinase</shortName>
        <shortName evidence="10">PEPCK</shortName>
        <ecNumber evidence="3 10">4.1.1.49</ecNumber>
    </recommendedName>
</protein>
<evidence type="ECO:0000256" key="10">
    <source>
        <dbReference type="HAMAP-Rule" id="MF_00453"/>
    </source>
</evidence>
<accession>A0A363P0J8</accession>
<evidence type="ECO:0000256" key="6">
    <source>
        <dbReference type="ARBA" id="ARBA00022793"/>
    </source>
</evidence>
<dbReference type="Pfam" id="PF01293">
    <property type="entry name" value="PEPCK_ATP"/>
    <property type="match status" value="1"/>
</dbReference>
<evidence type="ECO:0000313" key="12">
    <source>
        <dbReference type="Proteomes" id="UP000250831"/>
    </source>
</evidence>
<dbReference type="GO" id="GO:0004612">
    <property type="term" value="F:phosphoenolpyruvate carboxykinase (ATP) activity"/>
    <property type="evidence" value="ECO:0007669"/>
    <property type="project" value="UniProtKB-UniRule"/>
</dbReference>
<dbReference type="GO" id="GO:0016301">
    <property type="term" value="F:kinase activity"/>
    <property type="evidence" value="ECO:0007669"/>
    <property type="project" value="UniProtKB-KW"/>
</dbReference>
<dbReference type="GO" id="GO:0005829">
    <property type="term" value="C:cytosol"/>
    <property type="evidence" value="ECO:0007669"/>
    <property type="project" value="TreeGrafter"/>
</dbReference>
<feature type="binding site" evidence="10">
    <location>
        <begin position="236"/>
        <end position="244"/>
    </location>
    <ligand>
        <name>ATP</name>
        <dbReference type="ChEBI" id="CHEBI:30616"/>
    </ligand>
</feature>
<feature type="binding site" evidence="10">
    <location>
        <begin position="441"/>
        <end position="442"/>
    </location>
    <ligand>
        <name>ATP</name>
        <dbReference type="ChEBI" id="CHEBI:30616"/>
    </ligand>
</feature>
<dbReference type="Gene3D" id="2.170.8.10">
    <property type="entry name" value="Phosphoenolpyruvate Carboxykinase, domain 2"/>
    <property type="match status" value="1"/>
</dbReference>
<evidence type="ECO:0000256" key="4">
    <source>
        <dbReference type="ARBA" id="ARBA00022432"/>
    </source>
</evidence>
<feature type="binding site" evidence="10">
    <location>
        <position position="194"/>
    </location>
    <ligand>
        <name>substrate</name>
    </ligand>
</feature>
<dbReference type="Gene3D" id="3.40.449.10">
    <property type="entry name" value="Phosphoenolpyruvate Carboxykinase, domain 1"/>
    <property type="match status" value="1"/>
</dbReference>
<gene>
    <name evidence="10 11" type="primary">pckA</name>
    <name evidence="11" type="ORF">DCO56_01245</name>
</gene>
<feature type="binding site" evidence="10">
    <location>
        <position position="220"/>
    </location>
    <ligand>
        <name>Mn(2+)</name>
        <dbReference type="ChEBI" id="CHEBI:29035"/>
    </ligand>
</feature>
<dbReference type="NCBIfam" id="NF006821">
    <property type="entry name" value="PRK09344.1-3"/>
    <property type="match status" value="1"/>
</dbReference>
<dbReference type="EC" id="4.1.1.49" evidence="3 10"/>
<feature type="binding site" evidence="10">
    <location>
        <position position="321"/>
    </location>
    <ligand>
        <name>substrate</name>
    </ligand>
</feature>
<dbReference type="AlphaFoldDB" id="A0A363P0J8"/>
<comment type="function">
    <text evidence="10">Involved in the gluconeogenesis. Catalyzes the conversion of oxaloacetate (OAA) to phosphoenolpyruvate (PEP) through direct phosphoryl transfer between the nucleoside triphosphate and OAA.</text>
</comment>
<comment type="subcellular location">
    <subcellularLocation>
        <location evidence="10">Cytoplasm</location>
    </subcellularLocation>
</comment>
<evidence type="ECO:0000256" key="2">
    <source>
        <dbReference type="ARBA" id="ARBA00006052"/>
    </source>
</evidence>
<dbReference type="EMBL" id="QCXX01000001">
    <property type="protein sequence ID" value="PUV26602.1"/>
    <property type="molecule type" value="Genomic_DNA"/>
</dbReference>
<keyword evidence="6 10" id="KW-0210">Decarboxylase</keyword>
<dbReference type="UniPathway" id="UPA00138"/>
<feature type="binding site" evidence="10">
    <location>
        <position position="60"/>
    </location>
    <ligand>
        <name>substrate</name>
    </ligand>
</feature>
<dbReference type="OrthoDB" id="9806325at2"/>
<feature type="binding site" evidence="10">
    <location>
        <position position="285"/>
    </location>
    <ligand>
        <name>ATP</name>
        <dbReference type="ChEBI" id="CHEBI:30616"/>
    </ligand>
</feature>
<evidence type="ECO:0000256" key="5">
    <source>
        <dbReference type="ARBA" id="ARBA00022741"/>
    </source>
</evidence>
<comment type="catalytic activity">
    <reaction evidence="9 10">
        <text>oxaloacetate + ATP = phosphoenolpyruvate + ADP + CO2</text>
        <dbReference type="Rhea" id="RHEA:18617"/>
        <dbReference type="ChEBI" id="CHEBI:16452"/>
        <dbReference type="ChEBI" id="CHEBI:16526"/>
        <dbReference type="ChEBI" id="CHEBI:30616"/>
        <dbReference type="ChEBI" id="CHEBI:58702"/>
        <dbReference type="ChEBI" id="CHEBI:456216"/>
        <dbReference type="EC" id="4.1.1.49"/>
    </reaction>
</comment>
<evidence type="ECO:0000256" key="7">
    <source>
        <dbReference type="ARBA" id="ARBA00022840"/>
    </source>
</evidence>
<dbReference type="HAMAP" id="MF_00453">
    <property type="entry name" value="PEPCK_ATP"/>
    <property type="match status" value="1"/>
</dbReference>
<feature type="binding site" evidence="10">
    <location>
        <position position="257"/>
    </location>
    <ligand>
        <name>Mn(2+)</name>
        <dbReference type="ChEBI" id="CHEBI:29035"/>
    </ligand>
</feature>
<evidence type="ECO:0000313" key="11">
    <source>
        <dbReference type="EMBL" id="PUV26602.1"/>
    </source>
</evidence>
<dbReference type="FunFam" id="2.170.8.10:FF:000001">
    <property type="entry name" value="Phosphoenolpyruvate carboxykinase (ATP)"/>
    <property type="match status" value="1"/>
</dbReference>
<evidence type="ECO:0000256" key="9">
    <source>
        <dbReference type="ARBA" id="ARBA00047371"/>
    </source>
</evidence>
<evidence type="ECO:0000256" key="3">
    <source>
        <dbReference type="ARBA" id="ARBA00012363"/>
    </source>
</evidence>
<feature type="binding site" evidence="10">
    <location>
        <position position="200"/>
    </location>
    <ligand>
        <name>ATP</name>
        <dbReference type="ChEBI" id="CHEBI:30616"/>
    </ligand>
</feature>
<feature type="binding site" evidence="10">
    <location>
        <position position="200"/>
    </location>
    <ligand>
        <name>substrate</name>
    </ligand>
</feature>
<keyword evidence="8 10" id="KW-0456">Lyase</keyword>
<dbReference type="Gene3D" id="3.90.228.20">
    <property type="match status" value="1"/>
</dbReference>
<feature type="binding site" evidence="10">
    <location>
        <position position="220"/>
    </location>
    <ligand>
        <name>ATP</name>
        <dbReference type="ChEBI" id="CHEBI:30616"/>
    </ligand>
</feature>
<sequence>MKKGNIGNAPDLKYLKIDYTGNVFYQLPVSELVEHALANQEGRLSDTGALAADTGKFTGRSPKDRFLVEDSLTKDTVWWGEINQPMTPANFDALYSKVAAHLSNKTIYVRDCAAGADPAYQLSIRVITETAYQSIFANNLFLRPEVDIDNQPQWSILAAPTLLIADPKNYGIRNENFVAIDFTRKIVLIAGTGYTGEIKKSIFSILNFILPFEHNVLSMHCSANTSKDGKTALFFGLSGTGKTTLSADKNRKLIGDDEHGWSEKGIFNFEGGCYAKCVGLTAEKEPEIYHAIRFGSLLENVVLDECDKPDYDDISKTENTRVSYPIDFMENAEMSGVGNAPENIFFLTADAFGVLPPISLLTVDQAVYHFVSGYTAKVAGTEVGVKEPTAAFSTCFGQAFLPLHPARYASLLRAKLEQNPNIKVWLVNTGWIAGPYGIGRRIKLNYTRALIRAAMDGSLLESRFNKHEIFGLDYPTSCGEFVPEQILDARGLWNNNEAYDMQARRLAKLFIQNFEKFDNEMPASVQMAGPKIPATVLV</sequence>
<dbReference type="Proteomes" id="UP000250831">
    <property type="component" value="Unassembled WGS sequence"/>
</dbReference>
<keyword evidence="12" id="KW-1185">Reference proteome</keyword>
<dbReference type="PIRSF" id="PIRSF006294">
    <property type="entry name" value="PEP_crbxkin"/>
    <property type="match status" value="1"/>
</dbReference>
<feature type="binding site" evidence="10">
    <location>
        <position position="447"/>
    </location>
    <ligand>
        <name>ATP</name>
        <dbReference type="ChEBI" id="CHEBI:30616"/>
    </ligand>
</feature>
<dbReference type="GO" id="GO:0006094">
    <property type="term" value="P:gluconeogenesis"/>
    <property type="evidence" value="ECO:0007669"/>
    <property type="project" value="UniProtKB-UniRule"/>
</dbReference>
<dbReference type="GO" id="GO:0046872">
    <property type="term" value="F:metal ion binding"/>
    <property type="evidence" value="ECO:0007669"/>
    <property type="project" value="UniProtKB-KW"/>
</dbReference>
<dbReference type="NCBIfam" id="NF006820">
    <property type="entry name" value="PRK09344.1-2"/>
    <property type="match status" value="1"/>
</dbReference>
<comment type="cofactor">
    <cofactor evidence="10">
        <name>Mn(2+)</name>
        <dbReference type="ChEBI" id="CHEBI:29035"/>
    </cofactor>
    <text evidence="10">Binds 1 Mn(2+) ion per subunit.</text>
</comment>
<dbReference type="SUPFAM" id="SSF68923">
    <property type="entry name" value="PEP carboxykinase N-terminal domain"/>
    <property type="match status" value="1"/>
</dbReference>
<evidence type="ECO:0000256" key="8">
    <source>
        <dbReference type="ARBA" id="ARBA00023239"/>
    </source>
</evidence>
<proteinExistence type="inferred from homology"/>
<comment type="caution">
    <text evidence="11">The sequence shown here is derived from an EMBL/GenBank/DDBJ whole genome shotgun (WGS) entry which is preliminary data.</text>
</comment>
<dbReference type="InterPro" id="IPR013035">
    <property type="entry name" value="PEP_carboxykinase_C"/>
</dbReference>
<comment type="similarity">
    <text evidence="2 10">Belongs to the phosphoenolpyruvate carboxykinase (ATP) family.</text>
</comment>
<feature type="binding site" evidence="10">
    <location>
        <position position="200"/>
    </location>
    <ligand>
        <name>Mn(2+)</name>
        <dbReference type="ChEBI" id="CHEBI:29035"/>
    </ligand>
</feature>
<reference evidence="11 12" key="1">
    <citation type="submission" date="2018-04" db="EMBL/GenBank/DDBJ databases">
        <title>Sphingobacterium sp. M46 Genome.</title>
        <authorList>
            <person name="Cheng J."/>
            <person name="Li Y."/>
        </authorList>
    </citation>
    <scope>NUCLEOTIDE SEQUENCE [LARGE SCALE GENOMIC DNA]</scope>
    <source>
        <strain evidence="11 12">M46</strain>
    </source>
</reference>
<dbReference type="PROSITE" id="PS00532">
    <property type="entry name" value="PEPCK_ATP"/>
    <property type="match status" value="1"/>
</dbReference>
<dbReference type="InterPro" id="IPR015994">
    <property type="entry name" value="PEPCK_ATP_CS"/>
</dbReference>
<dbReference type="PANTHER" id="PTHR30031:SF0">
    <property type="entry name" value="PHOSPHOENOLPYRUVATE CARBOXYKINASE (ATP)"/>
    <property type="match status" value="1"/>
</dbReference>
<name>A0A363P0J8_9SPHI</name>
<evidence type="ECO:0000256" key="1">
    <source>
        <dbReference type="ARBA" id="ARBA00004742"/>
    </source>
</evidence>
<dbReference type="PANTHER" id="PTHR30031">
    <property type="entry name" value="PHOSPHOENOLPYRUVATE CARBOXYKINASE ATP"/>
    <property type="match status" value="1"/>
</dbReference>
<dbReference type="InterPro" id="IPR008210">
    <property type="entry name" value="PEP_carboxykinase_N"/>
</dbReference>
<feature type="binding site" evidence="10">
    <location>
        <position position="321"/>
    </location>
    <ligand>
        <name>ATP</name>
        <dbReference type="ChEBI" id="CHEBI:30616"/>
    </ligand>
</feature>
<dbReference type="RefSeq" id="WP_108632893.1">
    <property type="nucleotide sequence ID" value="NZ_QCXX01000001.1"/>
</dbReference>
<dbReference type="GO" id="GO:0005524">
    <property type="term" value="F:ATP binding"/>
    <property type="evidence" value="ECO:0007669"/>
    <property type="project" value="UniProtKB-UniRule"/>
</dbReference>
<comment type="pathway">
    <text evidence="1 10">Carbohydrate biosynthesis; gluconeogenesis.</text>
</comment>
<keyword evidence="5 10" id="KW-0547">Nucleotide-binding</keyword>
<keyword evidence="10" id="KW-0464">Manganese</keyword>